<evidence type="ECO:0000313" key="2">
    <source>
        <dbReference type="EMBL" id="MCW6036667.1"/>
    </source>
</evidence>
<sequence>MFAKVEQVTSEEKTMPLIFMLAVLVVANWLVSQIMAIAPLALLKLLIPQVGGWVLLILVALFISWCFGD</sequence>
<keyword evidence="1" id="KW-0812">Transmembrane</keyword>
<gene>
    <name evidence="2" type="ORF">K4A83_10390</name>
</gene>
<organism evidence="2 3">
    <name type="scientific">Spirulina subsalsa FACHB-351</name>
    <dbReference type="NCBI Taxonomy" id="234711"/>
    <lineage>
        <taxon>Bacteria</taxon>
        <taxon>Bacillati</taxon>
        <taxon>Cyanobacteriota</taxon>
        <taxon>Cyanophyceae</taxon>
        <taxon>Spirulinales</taxon>
        <taxon>Spirulinaceae</taxon>
        <taxon>Spirulina</taxon>
    </lineage>
</organism>
<dbReference type="Proteomes" id="UP001526426">
    <property type="component" value="Unassembled WGS sequence"/>
</dbReference>
<keyword evidence="3" id="KW-1185">Reference proteome</keyword>
<comment type="caution">
    <text evidence="2">The sequence shown here is derived from an EMBL/GenBank/DDBJ whole genome shotgun (WGS) entry which is preliminary data.</text>
</comment>
<keyword evidence="1" id="KW-1133">Transmembrane helix</keyword>
<accession>A0ABT3L580</accession>
<reference evidence="2 3" key="1">
    <citation type="submission" date="2021-08" db="EMBL/GenBank/DDBJ databases">
        <title>Draft genome sequence of Spirulina subsalsa with high tolerance to salinity and hype-accumulation of phycocyanin.</title>
        <authorList>
            <person name="Pei H."/>
            <person name="Jiang L."/>
        </authorList>
    </citation>
    <scope>NUCLEOTIDE SEQUENCE [LARGE SCALE GENOMIC DNA]</scope>
    <source>
        <strain evidence="2 3">FACHB-351</strain>
    </source>
</reference>
<proteinExistence type="predicted"/>
<dbReference type="RefSeq" id="WP_265264462.1">
    <property type="nucleotide sequence ID" value="NZ_JAIHOM010000043.1"/>
</dbReference>
<feature type="transmembrane region" description="Helical" evidence="1">
    <location>
        <begin position="17"/>
        <end position="38"/>
    </location>
</feature>
<keyword evidence="1" id="KW-0472">Membrane</keyword>
<evidence type="ECO:0000313" key="3">
    <source>
        <dbReference type="Proteomes" id="UP001526426"/>
    </source>
</evidence>
<name>A0ABT3L580_9CYAN</name>
<protein>
    <submittedName>
        <fullName evidence="2">Uncharacterized protein</fullName>
    </submittedName>
</protein>
<evidence type="ECO:0000256" key="1">
    <source>
        <dbReference type="SAM" id="Phobius"/>
    </source>
</evidence>
<feature type="transmembrane region" description="Helical" evidence="1">
    <location>
        <begin position="50"/>
        <end position="68"/>
    </location>
</feature>
<dbReference type="EMBL" id="JAIHOM010000043">
    <property type="protein sequence ID" value="MCW6036667.1"/>
    <property type="molecule type" value="Genomic_DNA"/>
</dbReference>